<dbReference type="EMBL" id="FXYE01000002">
    <property type="protein sequence ID" value="SMX41672.1"/>
    <property type="molecule type" value="Genomic_DNA"/>
</dbReference>
<accession>A0A238KI01</accession>
<organism evidence="1 2">
    <name type="scientific">Actibacterium lipolyticum</name>
    <dbReference type="NCBI Taxonomy" id="1524263"/>
    <lineage>
        <taxon>Bacteria</taxon>
        <taxon>Pseudomonadati</taxon>
        <taxon>Pseudomonadota</taxon>
        <taxon>Alphaproteobacteria</taxon>
        <taxon>Rhodobacterales</taxon>
        <taxon>Roseobacteraceae</taxon>
        <taxon>Actibacterium</taxon>
    </lineage>
</organism>
<sequence length="35" mass="3570">MSRGKSNSHSARPVGGRAVWASLPNGETFEAGAAL</sequence>
<proteinExistence type="predicted"/>
<protein>
    <submittedName>
        <fullName evidence="1">Uncharacterized protein</fullName>
    </submittedName>
</protein>
<evidence type="ECO:0000313" key="2">
    <source>
        <dbReference type="Proteomes" id="UP000202922"/>
    </source>
</evidence>
<reference evidence="2" key="1">
    <citation type="submission" date="2017-05" db="EMBL/GenBank/DDBJ databases">
        <authorList>
            <person name="Rodrigo-Torres L."/>
            <person name="Arahal R. D."/>
            <person name="Lucena T."/>
        </authorList>
    </citation>
    <scope>NUCLEOTIDE SEQUENCE [LARGE SCALE GENOMIC DNA]</scope>
    <source>
        <strain evidence="2">CECT 8621</strain>
    </source>
</reference>
<keyword evidence="2" id="KW-1185">Reference proteome</keyword>
<name>A0A238KI01_9RHOB</name>
<evidence type="ECO:0000313" key="1">
    <source>
        <dbReference type="EMBL" id="SMX41672.1"/>
    </source>
</evidence>
<dbReference type="Proteomes" id="UP000202922">
    <property type="component" value="Unassembled WGS sequence"/>
</dbReference>
<gene>
    <name evidence="1" type="ORF">COL8621_01803</name>
</gene>
<dbReference type="AlphaFoldDB" id="A0A238KI01"/>